<comment type="caution">
    <text evidence="1">The sequence shown here is derived from an EMBL/GenBank/DDBJ whole genome shotgun (WGS) entry which is preliminary data.</text>
</comment>
<dbReference type="AlphaFoldDB" id="A0A1F8DJU9"/>
<organism evidence="1 2">
    <name type="scientific">Candidatus Woesebacteria bacterium RIFOXYD1_FULL_43_18</name>
    <dbReference type="NCBI Taxonomy" id="1802551"/>
    <lineage>
        <taxon>Bacteria</taxon>
        <taxon>Candidatus Woeseibacteriota</taxon>
    </lineage>
</organism>
<proteinExistence type="predicted"/>
<accession>A0A1F8DJU9</accession>
<sequence length="63" mass="7168">MEKLDGHYHIRGVPLEFGNDLVQIPTKLSVKKIDVFSFGYHFLIKPIRDVAKDFVTVLKAPVS</sequence>
<dbReference type="Proteomes" id="UP000177596">
    <property type="component" value="Unassembled WGS sequence"/>
</dbReference>
<reference evidence="1 2" key="1">
    <citation type="journal article" date="2016" name="Nat. Commun.">
        <title>Thousands of microbial genomes shed light on interconnected biogeochemical processes in an aquifer system.</title>
        <authorList>
            <person name="Anantharaman K."/>
            <person name="Brown C.T."/>
            <person name="Hug L.A."/>
            <person name="Sharon I."/>
            <person name="Castelle C.J."/>
            <person name="Probst A.J."/>
            <person name="Thomas B.C."/>
            <person name="Singh A."/>
            <person name="Wilkins M.J."/>
            <person name="Karaoz U."/>
            <person name="Brodie E.L."/>
            <person name="Williams K.H."/>
            <person name="Hubbard S.S."/>
            <person name="Banfield J.F."/>
        </authorList>
    </citation>
    <scope>NUCLEOTIDE SEQUENCE [LARGE SCALE GENOMIC DNA]</scope>
</reference>
<evidence type="ECO:0000313" key="1">
    <source>
        <dbReference type="EMBL" id="OGM88279.1"/>
    </source>
</evidence>
<name>A0A1F8DJU9_9BACT</name>
<protein>
    <submittedName>
        <fullName evidence="1">Uncharacterized protein</fullName>
    </submittedName>
</protein>
<gene>
    <name evidence="1" type="ORF">A2573_02590</name>
</gene>
<dbReference type="EMBL" id="MGIL01000013">
    <property type="protein sequence ID" value="OGM88279.1"/>
    <property type="molecule type" value="Genomic_DNA"/>
</dbReference>
<evidence type="ECO:0000313" key="2">
    <source>
        <dbReference type="Proteomes" id="UP000177596"/>
    </source>
</evidence>